<feature type="compositionally biased region" description="Low complexity" evidence="5">
    <location>
        <begin position="604"/>
        <end position="614"/>
    </location>
</feature>
<evidence type="ECO:0000313" key="8">
    <source>
        <dbReference type="Proteomes" id="UP000013827"/>
    </source>
</evidence>
<dbReference type="GeneID" id="17259403"/>
<dbReference type="Gene3D" id="4.10.60.20">
    <property type="match status" value="1"/>
</dbReference>
<dbReference type="InterPro" id="IPR036691">
    <property type="entry name" value="Endo/exonu/phosph_ase_sf"/>
</dbReference>
<evidence type="ECO:0000256" key="3">
    <source>
        <dbReference type="ARBA" id="ARBA00023242"/>
    </source>
</evidence>
<evidence type="ECO:0000313" key="7">
    <source>
        <dbReference type="EnsemblProtists" id="EOD13245"/>
    </source>
</evidence>
<keyword evidence="3" id="KW-0539">Nucleus</keyword>
<dbReference type="GO" id="GO:0006396">
    <property type="term" value="P:RNA processing"/>
    <property type="evidence" value="ECO:0007669"/>
    <property type="project" value="InterPro"/>
</dbReference>
<dbReference type="InterPro" id="IPR002344">
    <property type="entry name" value="Lupus_La"/>
</dbReference>
<name>A0A0D3IPR0_EMIH1</name>
<feature type="compositionally biased region" description="Gly residues" evidence="5">
    <location>
        <begin position="630"/>
        <end position="661"/>
    </location>
</feature>
<dbReference type="PANTHER" id="PTHR22792">
    <property type="entry name" value="LUPUS LA PROTEIN-RELATED"/>
    <property type="match status" value="1"/>
</dbReference>
<dbReference type="Pfam" id="PF05383">
    <property type="entry name" value="La"/>
    <property type="match status" value="1"/>
</dbReference>
<dbReference type="eggNOG" id="KOG4213">
    <property type="taxonomic scope" value="Eukaryota"/>
</dbReference>
<dbReference type="SUPFAM" id="SSF46785">
    <property type="entry name" value="Winged helix' DNA-binding domain"/>
    <property type="match status" value="1"/>
</dbReference>
<dbReference type="Gene3D" id="3.60.10.10">
    <property type="entry name" value="Endonuclease/exonuclease/phosphatase"/>
    <property type="match status" value="1"/>
</dbReference>
<keyword evidence="8" id="KW-1185">Reference proteome</keyword>
<accession>A0A0D3IPR0</accession>
<dbReference type="SUPFAM" id="SSF56219">
    <property type="entry name" value="DNase I-like"/>
    <property type="match status" value="1"/>
</dbReference>
<sequence>MTLLEKICTQVEWYLTRRDVAGDGFLMEQLSDPDGWVPISTLCAFPRMRKLCHPQLAAVAHVLSHSPRLQVSDDKSSVRASRQPARSPARALPPAVAAAARAAVVAAVTKLLGDASLTLDAEVRRRVRAASAPGALEGGGCGARIRVEELCAMPQLQPLAGIARHEAVAAARHEPLANLSPQQLVALLPRPGESPLVSLSADGLFLERLTPSPEARGLVPPQPAGASPPDVRRCASPPDVSLMTFNLLADMLTYCEAFPHAEERHLAWPHRLELQIAEIELHAPSAWPAVQIGNAVYWRRSEFELLEHVTVPINKVLVAACADEQSRQHFGRGAQAIVAEHVAFPSLGPPPPSDSACSSERAVTLPRAFTSAYAAVLGDEPLFTNFTGPQRPPCQFVGTLDYVLCSSHFAPARVLQLPSEDTVRLGRFLPSERLATPPPKAAPERFPSDHLPLLAHLNFAQGAPAGAASAADVASPRSATAAMLGERLTLSTQLERRSVEAPGDKSLKPSTMRLRSLSTVHLQAPEDYRSSASLVRQASFHKPIAALPHGFSERTDVTSESSARSTPEGSPNLRAAAARQLMPPPGAVSPKRKAAGSDVDRPRSAGSDASDGSVGSAGGNARRQRRQRGDGGIPLGTKGAGGGRKGGGRGGGRGGGSGRGR</sequence>
<dbReference type="EnsemblProtists" id="EOD13245">
    <property type="protein sequence ID" value="EOD13245"/>
    <property type="gene ID" value="EMIHUDRAFT_470756"/>
</dbReference>
<feature type="compositionally biased region" description="Polar residues" evidence="5">
    <location>
        <begin position="558"/>
        <end position="569"/>
    </location>
</feature>
<dbReference type="HOGENOM" id="CLU_415301_0_0_1"/>
<evidence type="ECO:0000256" key="2">
    <source>
        <dbReference type="ARBA" id="ARBA00022884"/>
    </source>
</evidence>
<reference evidence="7" key="2">
    <citation type="submission" date="2024-10" db="UniProtKB">
        <authorList>
            <consortium name="EnsemblProtists"/>
        </authorList>
    </citation>
    <scope>IDENTIFICATION</scope>
</reference>
<dbReference type="AlphaFoldDB" id="A0A0D3IPR0"/>
<dbReference type="KEGG" id="ehx:EMIHUDRAFT_470756"/>
<dbReference type="CDD" id="cd07323">
    <property type="entry name" value="LAM"/>
    <property type="match status" value="1"/>
</dbReference>
<dbReference type="InterPro" id="IPR036390">
    <property type="entry name" value="WH_DNA-bd_sf"/>
</dbReference>
<dbReference type="Proteomes" id="UP000013827">
    <property type="component" value="Unassembled WGS sequence"/>
</dbReference>
<dbReference type="GO" id="GO:0005634">
    <property type="term" value="C:nucleus"/>
    <property type="evidence" value="ECO:0007669"/>
    <property type="project" value="UniProtKB-SubCell"/>
</dbReference>
<dbReference type="PRINTS" id="PR00302">
    <property type="entry name" value="LUPUSLA"/>
</dbReference>
<feature type="domain" description="HTH La-type RNA-binding" evidence="6">
    <location>
        <begin position="1"/>
        <end position="91"/>
    </location>
</feature>
<reference evidence="8" key="1">
    <citation type="journal article" date="2013" name="Nature">
        <title>Pan genome of the phytoplankton Emiliania underpins its global distribution.</title>
        <authorList>
            <person name="Read B.A."/>
            <person name="Kegel J."/>
            <person name="Klute M.J."/>
            <person name="Kuo A."/>
            <person name="Lefebvre S.C."/>
            <person name="Maumus F."/>
            <person name="Mayer C."/>
            <person name="Miller J."/>
            <person name="Monier A."/>
            <person name="Salamov A."/>
            <person name="Young J."/>
            <person name="Aguilar M."/>
            <person name="Claverie J.M."/>
            <person name="Frickenhaus S."/>
            <person name="Gonzalez K."/>
            <person name="Herman E.K."/>
            <person name="Lin Y.C."/>
            <person name="Napier J."/>
            <person name="Ogata H."/>
            <person name="Sarno A.F."/>
            <person name="Shmutz J."/>
            <person name="Schroeder D."/>
            <person name="de Vargas C."/>
            <person name="Verret F."/>
            <person name="von Dassow P."/>
            <person name="Valentin K."/>
            <person name="Van de Peer Y."/>
            <person name="Wheeler G."/>
            <person name="Dacks J.B."/>
            <person name="Delwiche C.F."/>
            <person name="Dyhrman S.T."/>
            <person name="Glockner G."/>
            <person name="John U."/>
            <person name="Richards T."/>
            <person name="Worden A.Z."/>
            <person name="Zhang X."/>
            <person name="Grigoriev I.V."/>
            <person name="Allen A.E."/>
            <person name="Bidle K."/>
            <person name="Borodovsky M."/>
            <person name="Bowler C."/>
            <person name="Brownlee C."/>
            <person name="Cock J.M."/>
            <person name="Elias M."/>
            <person name="Gladyshev V.N."/>
            <person name="Groth M."/>
            <person name="Guda C."/>
            <person name="Hadaegh A."/>
            <person name="Iglesias-Rodriguez M.D."/>
            <person name="Jenkins J."/>
            <person name="Jones B.M."/>
            <person name="Lawson T."/>
            <person name="Leese F."/>
            <person name="Lindquist E."/>
            <person name="Lobanov A."/>
            <person name="Lomsadze A."/>
            <person name="Malik S.B."/>
            <person name="Marsh M.E."/>
            <person name="Mackinder L."/>
            <person name="Mock T."/>
            <person name="Mueller-Roeber B."/>
            <person name="Pagarete A."/>
            <person name="Parker M."/>
            <person name="Probert I."/>
            <person name="Quesneville H."/>
            <person name="Raines C."/>
            <person name="Rensing S.A."/>
            <person name="Riano-Pachon D.M."/>
            <person name="Richier S."/>
            <person name="Rokitta S."/>
            <person name="Shiraiwa Y."/>
            <person name="Soanes D.M."/>
            <person name="van der Giezen M."/>
            <person name="Wahlund T.M."/>
            <person name="Williams B."/>
            <person name="Wilson W."/>
            <person name="Wolfe G."/>
            <person name="Wurch L.L."/>
        </authorList>
    </citation>
    <scope>NUCLEOTIDE SEQUENCE</scope>
</reference>
<protein>
    <recommendedName>
        <fullName evidence="6">HTH La-type RNA-binding domain-containing protein</fullName>
    </recommendedName>
</protein>
<evidence type="ECO:0000259" key="6">
    <source>
        <dbReference type="PROSITE" id="PS50961"/>
    </source>
</evidence>
<dbReference type="PROSITE" id="PS50961">
    <property type="entry name" value="HTH_LA"/>
    <property type="match status" value="1"/>
</dbReference>
<feature type="region of interest" description="Disordered" evidence="5">
    <location>
        <begin position="70"/>
        <end position="92"/>
    </location>
</feature>
<dbReference type="GO" id="GO:0003729">
    <property type="term" value="F:mRNA binding"/>
    <property type="evidence" value="ECO:0007669"/>
    <property type="project" value="TreeGrafter"/>
</dbReference>
<keyword evidence="2 4" id="KW-0694">RNA-binding</keyword>
<evidence type="ECO:0000256" key="4">
    <source>
        <dbReference type="PROSITE-ProRule" id="PRU00332"/>
    </source>
</evidence>
<proteinExistence type="predicted"/>
<feature type="region of interest" description="Disordered" evidence="5">
    <location>
        <begin position="212"/>
        <end position="232"/>
    </location>
</feature>
<dbReference type="InterPro" id="IPR036388">
    <property type="entry name" value="WH-like_DNA-bd_sf"/>
</dbReference>
<dbReference type="InterPro" id="IPR006630">
    <property type="entry name" value="La_HTH"/>
</dbReference>
<dbReference type="RefSeq" id="XP_005765674.1">
    <property type="nucleotide sequence ID" value="XM_005765617.1"/>
</dbReference>
<feature type="region of interest" description="Disordered" evidence="5">
    <location>
        <begin position="551"/>
        <end position="661"/>
    </location>
</feature>
<dbReference type="GO" id="GO:1990904">
    <property type="term" value="C:ribonucleoprotein complex"/>
    <property type="evidence" value="ECO:0007669"/>
    <property type="project" value="InterPro"/>
</dbReference>
<dbReference type="PANTHER" id="PTHR22792:SF140">
    <property type="entry name" value="ACHILLES, ISOFORM A"/>
    <property type="match status" value="1"/>
</dbReference>
<dbReference type="SMART" id="SM00715">
    <property type="entry name" value="LA"/>
    <property type="match status" value="1"/>
</dbReference>
<dbReference type="STRING" id="2903.R1DFB6"/>
<organism evidence="7 8">
    <name type="scientific">Emiliania huxleyi (strain CCMP1516)</name>
    <dbReference type="NCBI Taxonomy" id="280463"/>
    <lineage>
        <taxon>Eukaryota</taxon>
        <taxon>Haptista</taxon>
        <taxon>Haptophyta</taxon>
        <taxon>Prymnesiophyceae</taxon>
        <taxon>Isochrysidales</taxon>
        <taxon>Noelaerhabdaceae</taxon>
        <taxon>Emiliania</taxon>
    </lineage>
</organism>
<feature type="compositionally biased region" description="Low complexity" evidence="5">
    <location>
        <begin position="78"/>
        <end position="92"/>
    </location>
</feature>
<evidence type="ECO:0000256" key="1">
    <source>
        <dbReference type="ARBA" id="ARBA00004123"/>
    </source>
</evidence>
<dbReference type="InterPro" id="IPR045180">
    <property type="entry name" value="La_dom_prot"/>
</dbReference>
<dbReference type="Gene3D" id="1.10.10.10">
    <property type="entry name" value="Winged helix-like DNA-binding domain superfamily/Winged helix DNA-binding domain"/>
    <property type="match status" value="1"/>
</dbReference>
<evidence type="ECO:0000256" key="5">
    <source>
        <dbReference type="SAM" id="MobiDB-lite"/>
    </source>
</evidence>
<dbReference type="PaxDb" id="2903-EOD13245"/>
<comment type="subcellular location">
    <subcellularLocation>
        <location evidence="1">Nucleus</location>
    </subcellularLocation>
</comment>